<keyword evidence="2" id="KW-1185">Reference proteome</keyword>
<dbReference type="Proteomes" id="UP000029352">
    <property type="component" value="Segment"/>
</dbReference>
<name>A0A088FQF0_9CAUD</name>
<dbReference type="EMBL" id="KM363596">
    <property type="protein sequence ID" value="AIM50388.1"/>
    <property type="molecule type" value="Genomic_DNA"/>
</dbReference>
<dbReference type="GeneID" id="26628772"/>
<gene>
    <name evidence="1" type="ORF">PBI_OMNICRON_55</name>
</gene>
<dbReference type="OrthoDB" id="40081at10239"/>
<protein>
    <submittedName>
        <fullName evidence="1">Uncharacterized protein</fullName>
    </submittedName>
</protein>
<evidence type="ECO:0000313" key="2">
    <source>
        <dbReference type="Proteomes" id="UP000029352"/>
    </source>
</evidence>
<accession>A0A088FQF0</accession>
<proteinExistence type="predicted"/>
<sequence length="51" mass="5610">MTEFVLAVAAAAGMVGTAVAVEQARYWRIRYEGLRQAIDHRHPSVVGRLGK</sequence>
<dbReference type="RefSeq" id="YP_009201687.1">
    <property type="nucleotide sequence ID" value="NC_028832.1"/>
</dbReference>
<dbReference type="KEGG" id="vg:26628772"/>
<organism evidence="1 2">
    <name type="scientific">Mycobacterium phage Omnicron</name>
    <dbReference type="NCBI Taxonomy" id="1541819"/>
    <lineage>
        <taxon>Viruses</taxon>
        <taxon>Duplodnaviria</taxon>
        <taxon>Heunggongvirae</taxon>
        <taxon>Uroviricota</taxon>
        <taxon>Caudoviricetes</taxon>
        <taxon>Weiservirinae</taxon>
        <taxon>Kratiovirus</taxon>
        <taxon>Kratiovirus omnicron</taxon>
    </lineage>
</organism>
<reference evidence="1 2" key="1">
    <citation type="submission" date="2014-08" db="EMBL/GenBank/DDBJ databases">
        <authorList>
            <person name="Isern S."/>
            <person name="Ashley B.D."/>
            <person name="Baer T.D."/>
            <person name="Czarnecki K.W."/>
            <person name="Deneweth R.M."/>
            <person name="Gatt S.M."/>
            <person name="Jenkins M."/>
            <person name="Lang J.F."/>
            <person name="Marfizo C.J."/>
            <person name="McMahon C.W."/>
            <person name="Power T.R."/>
            <person name="Rosales K.A."/>
            <person name="Walter R.S."/>
            <person name="Wozny M.J."/>
            <person name="Yori S."/>
            <person name="Michael S.F."/>
            <person name="Anders K.R."/>
            <person name="Braun M.A."/>
            <person name="Delesalle V.A."/>
            <person name="Hughes L.E."/>
            <person name="Ware V.C."/>
            <person name="Bradley K.W."/>
            <person name="Barker L.P."/>
            <person name="Asai D.J."/>
            <person name="Bowman C.A."/>
            <person name="Russell D.A."/>
            <person name="Pope W.H."/>
            <person name="Jacobs-Sera D."/>
            <person name="Hendrix R.W."/>
            <person name="Hatfull G.F."/>
        </authorList>
    </citation>
    <scope>NUCLEOTIDE SEQUENCE [LARGE SCALE GENOMIC DNA]</scope>
</reference>
<evidence type="ECO:0000313" key="1">
    <source>
        <dbReference type="EMBL" id="AIM50388.1"/>
    </source>
</evidence>